<dbReference type="Gene3D" id="1.25.40.10">
    <property type="entry name" value="Tetratricopeptide repeat domain"/>
    <property type="match status" value="1"/>
</dbReference>
<name>I3TXY5_TISMK</name>
<reference evidence="1 2" key="1">
    <citation type="journal article" date="2012" name="J. Am. Chem. Soc.">
        <title>Bacterial biosynthesis and maturation of the didemnin anti-cancer agents.</title>
        <authorList>
            <person name="Xu Y."/>
            <person name="Kersten R.D."/>
            <person name="Nam S.J."/>
            <person name="Lu L."/>
            <person name="Al-Suwailem A.M."/>
            <person name="Zheng H."/>
            <person name="Fenical W."/>
            <person name="Dorrestein P.C."/>
            <person name="Moore B.S."/>
            <person name="Qian P.Y."/>
        </authorList>
    </citation>
    <scope>NUCLEOTIDE SEQUENCE [LARGE SCALE GENOMIC DNA]</scope>
    <source>
        <strain evidence="1 2">KA081020-065</strain>
    </source>
</reference>
<dbReference type="InterPro" id="IPR011990">
    <property type="entry name" value="TPR-like_helical_dom_sf"/>
</dbReference>
<dbReference type="RefSeq" id="WP_014748612.1">
    <property type="nucleotide sequence ID" value="NC_017959.1"/>
</dbReference>
<gene>
    <name evidence="1" type="ordered locus">TMO_d0071</name>
</gene>
<keyword evidence="2" id="KW-1185">Reference proteome</keyword>
<dbReference type="KEGG" id="tmo:TMO_d0071"/>
<geneLocation type="plasmid" evidence="1 2">
    <name>pTM4</name>
</geneLocation>
<evidence type="ECO:0008006" key="3">
    <source>
        <dbReference type="Google" id="ProtNLM"/>
    </source>
</evidence>
<dbReference type="InterPro" id="IPR010323">
    <property type="entry name" value="DUF924"/>
</dbReference>
<evidence type="ECO:0000313" key="1">
    <source>
        <dbReference type="EMBL" id="AFK57623.1"/>
    </source>
</evidence>
<dbReference type="HOGENOM" id="CLU_065010_2_0_5"/>
<dbReference type="Gene3D" id="1.20.58.320">
    <property type="entry name" value="TPR-like"/>
    <property type="match status" value="1"/>
</dbReference>
<protein>
    <recommendedName>
        <fullName evidence="3">DUF924 domain-containing protein</fullName>
    </recommendedName>
</protein>
<dbReference type="SUPFAM" id="SSF48452">
    <property type="entry name" value="TPR-like"/>
    <property type="match status" value="1"/>
</dbReference>
<evidence type="ECO:0000313" key="2">
    <source>
        <dbReference type="Proteomes" id="UP000005258"/>
    </source>
</evidence>
<dbReference type="Pfam" id="PF06041">
    <property type="entry name" value="DUF924"/>
    <property type="match status" value="1"/>
</dbReference>
<dbReference type="Proteomes" id="UP000005258">
    <property type="component" value="Plasmid pTM4"/>
</dbReference>
<organism evidence="1 2">
    <name type="scientific">Tistrella mobilis (strain KA081020-065)</name>
    <dbReference type="NCBI Taxonomy" id="1110502"/>
    <lineage>
        <taxon>Bacteria</taxon>
        <taxon>Pseudomonadati</taxon>
        <taxon>Pseudomonadota</taxon>
        <taxon>Alphaproteobacteria</taxon>
        <taxon>Geminicoccales</taxon>
        <taxon>Geminicoccaceae</taxon>
        <taxon>Tistrella</taxon>
    </lineage>
</organism>
<dbReference type="AlphaFoldDB" id="I3TXY5"/>
<proteinExistence type="predicted"/>
<sequence>MLTDLATALRAEEAVIADGATLDRVLDYWFGELGPSDWFGAGERLDEVIGDRFGRVLAAARRGCCAPWRSTPRGRLAEILVLDQFSRHIHRGTPDAFAADGMALALAQEAVAGGHDLKLTVTERKFLYLPFEHSESLSVHVQAMALFTALGDADALDWERRHLAVLERFGRYPHRNEVLGRVSTPEEQVYLEEPGAGF</sequence>
<dbReference type="EMBL" id="CP003240">
    <property type="protein sequence ID" value="AFK57623.1"/>
    <property type="molecule type" value="Genomic_DNA"/>
</dbReference>
<accession>I3TXY5</accession>
<keyword evidence="1" id="KW-0614">Plasmid</keyword>